<sequence>MKTILVLTNLLYKAENAALYAVKLAEKTEANVILYQSIKIPVYQASGANADADYNFAELQSDSLAQLNNLAARLSRHHPVSNFKPHIEVLSDFGELAANVNDLIATRNIDLVVMGAKSDGNLAHMVFGETNAIITRVKCPVLFVPYTAFFEEMRTIVFSTDLKKAYPKAVAFLVDLAKVDESDIIITHIGSDEKFNHVQCLDLFQNIFEYPNVTFKQLPNGNVSEQLERFAVAVNADLTVMIHHEHTLYGMPLPDNSTKMLEKRALPLLVLPD</sequence>
<dbReference type="PANTHER" id="PTHR46268:SF6">
    <property type="entry name" value="UNIVERSAL STRESS PROTEIN UP12"/>
    <property type="match status" value="1"/>
</dbReference>
<dbReference type="Pfam" id="PF00582">
    <property type="entry name" value="Usp"/>
    <property type="match status" value="1"/>
</dbReference>
<name>A0A495J5E6_9SPHI</name>
<dbReference type="RefSeq" id="WP_162847114.1">
    <property type="nucleotide sequence ID" value="NZ_RBKU01000001.1"/>
</dbReference>
<dbReference type="Gene3D" id="3.40.50.620">
    <property type="entry name" value="HUPs"/>
    <property type="match status" value="2"/>
</dbReference>
<dbReference type="EMBL" id="RBKU01000001">
    <property type="protein sequence ID" value="RKR83584.1"/>
    <property type="molecule type" value="Genomic_DNA"/>
</dbReference>
<comment type="similarity">
    <text evidence="1">Belongs to the universal stress protein A family.</text>
</comment>
<organism evidence="3 4">
    <name type="scientific">Mucilaginibacter gracilis</name>
    <dbReference type="NCBI Taxonomy" id="423350"/>
    <lineage>
        <taxon>Bacteria</taxon>
        <taxon>Pseudomonadati</taxon>
        <taxon>Bacteroidota</taxon>
        <taxon>Sphingobacteriia</taxon>
        <taxon>Sphingobacteriales</taxon>
        <taxon>Sphingobacteriaceae</taxon>
        <taxon>Mucilaginibacter</taxon>
    </lineage>
</organism>
<reference evidence="3 4" key="1">
    <citation type="submission" date="2018-10" db="EMBL/GenBank/DDBJ databases">
        <title>Genomic Encyclopedia of Archaeal and Bacterial Type Strains, Phase II (KMG-II): from individual species to whole genera.</title>
        <authorList>
            <person name="Goeker M."/>
        </authorList>
    </citation>
    <scope>NUCLEOTIDE SEQUENCE [LARGE SCALE GENOMIC DNA]</scope>
    <source>
        <strain evidence="3 4">DSM 18602</strain>
    </source>
</reference>
<accession>A0A495J5E6</accession>
<evidence type="ECO:0000313" key="4">
    <source>
        <dbReference type="Proteomes" id="UP000268007"/>
    </source>
</evidence>
<comment type="caution">
    <text evidence="3">The sequence shown here is derived from an EMBL/GenBank/DDBJ whole genome shotgun (WGS) entry which is preliminary data.</text>
</comment>
<dbReference type="PANTHER" id="PTHR46268">
    <property type="entry name" value="STRESS RESPONSE PROTEIN NHAX"/>
    <property type="match status" value="1"/>
</dbReference>
<dbReference type="AlphaFoldDB" id="A0A495J5E6"/>
<dbReference type="Proteomes" id="UP000268007">
    <property type="component" value="Unassembled WGS sequence"/>
</dbReference>
<proteinExistence type="inferred from homology"/>
<gene>
    <name evidence="3" type="ORF">BDD43_3794</name>
</gene>
<protein>
    <submittedName>
        <fullName evidence="3">Nucleotide-binding universal stress UspA family protein</fullName>
    </submittedName>
</protein>
<evidence type="ECO:0000256" key="1">
    <source>
        <dbReference type="ARBA" id="ARBA00008791"/>
    </source>
</evidence>
<keyword evidence="4" id="KW-1185">Reference proteome</keyword>
<dbReference type="SUPFAM" id="SSF52402">
    <property type="entry name" value="Adenine nucleotide alpha hydrolases-like"/>
    <property type="match status" value="2"/>
</dbReference>
<dbReference type="InterPro" id="IPR006016">
    <property type="entry name" value="UspA"/>
</dbReference>
<dbReference type="CDD" id="cd00293">
    <property type="entry name" value="USP-like"/>
    <property type="match status" value="1"/>
</dbReference>
<evidence type="ECO:0000259" key="2">
    <source>
        <dbReference type="Pfam" id="PF00582"/>
    </source>
</evidence>
<evidence type="ECO:0000313" key="3">
    <source>
        <dbReference type="EMBL" id="RKR83584.1"/>
    </source>
</evidence>
<feature type="domain" description="UspA" evidence="2">
    <location>
        <begin position="1"/>
        <end position="145"/>
    </location>
</feature>
<dbReference type="InterPro" id="IPR014729">
    <property type="entry name" value="Rossmann-like_a/b/a_fold"/>
</dbReference>